<proteinExistence type="predicted"/>
<reference evidence="1 2" key="1">
    <citation type="submission" date="2020-08" db="EMBL/GenBank/DDBJ databases">
        <title>Description of Xenorhabdus lircayensis sp. nov., the symbiotic bacterium associated with the entomopathogenic nematode Steirnernema unicornum.</title>
        <authorList>
            <person name="Castaneda-Alvarez C."/>
            <person name="Prodan S."/>
            <person name="Zamorano A."/>
            <person name="San-Blas E."/>
            <person name="Aballay E."/>
        </authorList>
    </citation>
    <scope>NUCLEOTIDE SEQUENCE [LARGE SCALE GENOMIC DNA]</scope>
    <source>
        <strain evidence="1 2">VLS</strain>
    </source>
</reference>
<keyword evidence="2" id="KW-1185">Reference proteome</keyword>
<sequence>MTVSLFTFKAYFVAGRTKSTDRLYANGNQQVKIAINVVKQIDGKDTPLTNGHVLNG</sequence>
<evidence type="ECO:0000313" key="1">
    <source>
        <dbReference type="EMBL" id="MBI6549364.1"/>
    </source>
</evidence>
<comment type="caution">
    <text evidence="1">The sequence shown here is derived from an EMBL/GenBank/DDBJ whole genome shotgun (WGS) entry which is preliminary data.</text>
</comment>
<dbReference type="EMBL" id="JACOII010000039">
    <property type="protein sequence ID" value="MBI6549364.1"/>
    <property type="molecule type" value="Genomic_DNA"/>
</dbReference>
<organism evidence="1 2">
    <name type="scientific">Xenorhabdus lircayensis</name>
    <dbReference type="NCBI Taxonomy" id="2763499"/>
    <lineage>
        <taxon>Bacteria</taxon>
        <taxon>Pseudomonadati</taxon>
        <taxon>Pseudomonadota</taxon>
        <taxon>Gammaproteobacteria</taxon>
        <taxon>Enterobacterales</taxon>
        <taxon>Morganellaceae</taxon>
        <taxon>Xenorhabdus</taxon>
    </lineage>
</organism>
<gene>
    <name evidence="1" type="ORF">H8A87_11690</name>
</gene>
<evidence type="ECO:0000313" key="2">
    <source>
        <dbReference type="Proteomes" id="UP000696184"/>
    </source>
</evidence>
<protein>
    <submittedName>
        <fullName evidence="1">Uncharacterized protein</fullName>
    </submittedName>
</protein>
<dbReference type="RefSeq" id="WP_198690134.1">
    <property type="nucleotide sequence ID" value="NZ_CAWPUD010000037.1"/>
</dbReference>
<name>A0ABS0U657_9GAMM</name>
<dbReference type="Proteomes" id="UP000696184">
    <property type="component" value="Unassembled WGS sequence"/>
</dbReference>
<accession>A0ABS0U657</accession>